<gene>
    <name evidence="1" type="ORF">HELGO_WM28185</name>
</gene>
<dbReference type="EMBL" id="CACVAV010000020">
    <property type="protein sequence ID" value="CAA6801165.1"/>
    <property type="molecule type" value="Genomic_DNA"/>
</dbReference>
<name>A0A6S6SDR6_9GAMM</name>
<dbReference type="AlphaFoldDB" id="A0A6S6SDR6"/>
<evidence type="ECO:0000313" key="1">
    <source>
        <dbReference type="EMBL" id="CAA6801165.1"/>
    </source>
</evidence>
<proteinExistence type="predicted"/>
<reference evidence="1" key="1">
    <citation type="submission" date="2020-01" db="EMBL/GenBank/DDBJ databases">
        <authorList>
            <person name="Meier V. D."/>
            <person name="Meier V D."/>
        </authorList>
    </citation>
    <scope>NUCLEOTIDE SEQUENCE</scope>
    <source>
        <strain evidence="1">HLG_WM_MAG_08</strain>
    </source>
</reference>
<protein>
    <submittedName>
        <fullName evidence="1">Uncharacterized protein</fullName>
    </submittedName>
</protein>
<sequence>MFSKIFQVATFVLVVWLLMQFNQQSNQLSLQTSLLQQQVTPDPEANVLQKDSVEKLTTLDGKVDSLVEHQTKQVNSEKKLQALQAAQNKIGALRKAYTLVLEAEIQRQAQNGKGAAETLKSSKELIWKSGSNYPEHKKALQGLMQDVDITIGAWTAGKLKKDAKPIYSVLKQTLNKQDK</sequence>
<organism evidence="1">
    <name type="scientific">uncultured Thiotrichaceae bacterium</name>
    <dbReference type="NCBI Taxonomy" id="298394"/>
    <lineage>
        <taxon>Bacteria</taxon>
        <taxon>Pseudomonadati</taxon>
        <taxon>Pseudomonadota</taxon>
        <taxon>Gammaproteobacteria</taxon>
        <taxon>Thiotrichales</taxon>
        <taxon>Thiotrichaceae</taxon>
        <taxon>environmental samples</taxon>
    </lineage>
</organism>
<accession>A0A6S6SDR6</accession>